<dbReference type="InterPro" id="IPR032675">
    <property type="entry name" value="LRR_dom_sf"/>
</dbReference>
<dbReference type="AlphaFoldDB" id="A0A2G9H8Q5"/>
<accession>A0A2G9H8Q5</accession>
<feature type="domain" description="NB-ARC" evidence="7">
    <location>
        <begin position="170"/>
        <end position="334"/>
    </location>
</feature>
<dbReference type="EMBL" id="NKXS01002391">
    <property type="protein sequence ID" value="PIN13906.1"/>
    <property type="molecule type" value="Genomic_DNA"/>
</dbReference>
<dbReference type="Gene3D" id="1.10.10.10">
    <property type="entry name" value="Winged helix-like DNA-binding domain superfamily/Winged helix DNA-binding domain"/>
    <property type="match status" value="1"/>
</dbReference>
<evidence type="ECO:0000256" key="4">
    <source>
        <dbReference type="ARBA" id="ARBA00022741"/>
    </source>
</evidence>
<evidence type="ECO:0000256" key="6">
    <source>
        <dbReference type="ARBA" id="ARBA00022840"/>
    </source>
</evidence>
<keyword evidence="12" id="KW-1185">Reference proteome</keyword>
<dbReference type="CDD" id="cd14798">
    <property type="entry name" value="RX-CC_like"/>
    <property type="match status" value="1"/>
</dbReference>
<protein>
    <submittedName>
        <fullName evidence="11">Apoptotic ATPase</fullName>
    </submittedName>
</protein>
<sequence>MAEAVVSFALQTLQNLLLQEAKFLSGMTSHVKGLEKQLKEMQCLLEDADRRRHESKTISNWIAEIRDLAYRSEDVIETYAVRVSSDKGYLRKILQILSCGFKLRGIVSEITAIKLEIGRVYNSMHELYGIGSIIQGERINSVADDENQRLKRQTYPFERDDCFVGMEDDLKRLVSLVLDKQYRVISIWGMGGIGKTTIARKIYNHNEIKSCFESFAWVCITQQCRIRSVMEEVLKQLIPHKREGIMNLSFTELVGQLCEVQRDKRCLVVLDDIWKVEHWDCLKDVFDGHVGLKSKLLLTTRKQSVADVGFSFKLGLLNVGDGWELLKRKAFPRNLVPDCGLKKELMFEKVGKNMVQKCGYLPLVITLLGGILSKKKSLKEWELVNKNIDSYLFNAGSIEDNKIHEIVLDLSYEDLPSYLKPCFLYMGQFGEDQYTYADNLYMLWIAEGLISLENRQNNKTLMDVAELYLSELASRCIVQVVVNEVTSSKRYILCHLHDVVRELCLSKGKKEDFRLKVVDCLGGKMDLLDSSLLDTKTRHLTVHFRGDVDLEQDKHTHDQKHVRSLKFLNHFSQRKIDFPNNVLDFRRLKLVRVLIFEGCRFERRRMPSEIGNLTHLRYLRLRDCELDELPSSISNLIYLYTLDLFHSCDIKVPTVLNKMFHLKHLLLPDYRRNNVSNYKLKLKGLNELETLIGFNSLVHDLKLVSKMKNLQRLQATLHDNKTLSKIIDDINTKWSNLRESVLIIKQGCDLTSTQEGVDILNKVFTCPNVHSLWIDINIRNFSKICHETKTVFPSIILLTLRNCEIEDDPMEILEKLPCLESLSLWPSSYMGQEMKCSAMGFHQLKTLQLWGLPNLREWRVERGAMANLCELEISECHKLDRIPEGLRFISSLEEFEISEVCGGGKRISAKKRGFQQCLPCAFRHHP</sequence>
<keyword evidence="2" id="KW-0433">Leucine-rich repeat</keyword>
<dbReference type="Proteomes" id="UP000231279">
    <property type="component" value="Unassembled WGS sequence"/>
</dbReference>
<dbReference type="PANTHER" id="PTHR23155:SF1185">
    <property type="entry name" value="DISEASE RESISTANCE RPP8-LIKE PROTEIN 3-RELATED"/>
    <property type="match status" value="1"/>
</dbReference>
<evidence type="ECO:0000256" key="1">
    <source>
        <dbReference type="ARBA" id="ARBA00008894"/>
    </source>
</evidence>
<dbReference type="OrthoDB" id="646178at2759"/>
<dbReference type="STRING" id="429701.A0A2G9H8Q5"/>
<comment type="similarity">
    <text evidence="1">Belongs to the disease resistance NB-LRR family.</text>
</comment>
<dbReference type="PRINTS" id="PR00364">
    <property type="entry name" value="DISEASERSIST"/>
</dbReference>
<evidence type="ECO:0000259" key="9">
    <source>
        <dbReference type="Pfam" id="PF23559"/>
    </source>
</evidence>
<dbReference type="Gene3D" id="1.20.5.4130">
    <property type="match status" value="1"/>
</dbReference>
<dbReference type="SUPFAM" id="SSF52058">
    <property type="entry name" value="L domain-like"/>
    <property type="match status" value="1"/>
</dbReference>
<feature type="domain" description="Disease resistance R13L4/SHOC-2-like LRR" evidence="10">
    <location>
        <begin position="581"/>
        <end position="905"/>
    </location>
</feature>
<keyword evidence="3" id="KW-0677">Repeat</keyword>
<dbReference type="GO" id="GO:0043531">
    <property type="term" value="F:ADP binding"/>
    <property type="evidence" value="ECO:0007669"/>
    <property type="project" value="InterPro"/>
</dbReference>
<dbReference type="Gene3D" id="3.80.10.10">
    <property type="entry name" value="Ribonuclease Inhibitor"/>
    <property type="match status" value="1"/>
</dbReference>
<dbReference type="InterPro" id="IPR055414">
    <property type="entry name" value="LRR_R13L4/SHOC2-like"/>
</dbReference>
<dbReference type="InterPro" id="IPR036388">
    <property type="entry name" value="WH-like_DNA-bd_sf"/>
</dbReference>
<dbReference type="InterPro" id="IPR058922">
    <property type="entry name" value="WHD_DRP"/>
</dbReference>
<dbReference type="InterPro" id="IPR044974">
    <property type="entry name" value="Disease_R_plants"/>
</dbReference>
<dbReference type="FunFam" id="3.40.50.300:FF:001091">
    <property type="entry name" value="Probable disease resistance protein At1g61300"/>
    <property type="match status" value="1"/>
</dbReference>
<dbReference type="Pfam" id="PF23559">
    <property type="entry name" value="WHD_DRP"/>
    <property type="match status" value="1"/>
</dbReference>
<dbReference type="InterPro" id="IPR042197">
    <property type="entry name" value="Apaf_helical"/>
</dbReference>
<dbReference type="InterPro" id="IPR038005">
    <property type="entry name" value="RX-like_CC"/>
</dbReference>
<dbReference type="GO" id="GO:0051607">
    <property type="term" value="P:defense response to virus"/>
    <property type="evidence" value="ECO:0007669"/>
    <property type="project" value="UniProtKB-ARBA"/>
</dbReference>
<dbReference type="Gene3D" id="1.10.8.430">
    <property type="entry name" value="Helical domain of apoptotic protease-activating factors"/>
    <property type="match status" value="1"/>
</dbReference>
<comment type="caution">
    <text evidence="11">The sequence shown here is derived from an EMBL/GenBank/DDBJ whole genome shotgun (WGS) entry which is preliminary data.</text>
</comment>
<evidence type="ECO:0000256" key="3">
    <source>
        <dbReference type="ARBA" id="ARBA00022737"/>
    </source>
</evidence>
<dbReference type="Pfam" id="PF00931">
    <property type="entry name" value="NB-ARC"/>
    <property type="match status" value="1"/>
</dbReference>
<dbReference type="Pfam" id="PF23598">
    <property type="entry name" value="LRR_14"/>
    <property type="match status" value="1"/>
</dbReference>
<organism evidence="11 12">
    <name type="scientific">Handroanthus impetiginosus</name>
    <dbReference type="NCBI Taxonomy" id="429701"/>
    <lineage>
        <taxon>Eukaryota</taxon>
        <taxon>Viridiplantae</taxon>
        <taxon>Streptophyta</taxon>
        <taxon>Embryophyta</taxon>
        <taxon>Tracheophyta</taxon>
        <taxon>Spermatophyta</taxon>
        <taxon>Magnoliopsida</taxon>
        <taxon>eudicotyledons</taxon>
        <taxon>Gunneridae</taxon>
        <taxon>Pentapetalae</taxon>
        <taxon>asterids</taxon>
        <taxon>lamiids</taxon>
        <taxon>Lamiales</taxon>
        <taxon>Bignoniaceae</taxon>
        <taxon>Crescentiina</taxon>
        <taxon>Tabebuia alliance</taxon>
        <taxon>Handroanthus</taxon>
    </lineage>
</organism>
<keyword evidence="4" id="KW-0547">Nucleotide-binding</keyword>
<dbReference type="InterPro" id="IPR041118">
    <property type="entry name" value="Rx_N"/>
</dbReference>
<keyword evidence="6" id="KW-0067">ATP-binding</keyword>
<dbReference type="GO" id="GO:0005524">
    <property type="term" value="F:ATP binding"/>
    <property type="evidence" value="ECO:0007669"/>
    <property type="project" value="UniProtKB-KW"/>
</dbReference>
<dbReference type="InterPro" id="IPR027417">
    <property type="entry name" value="P-loop_NTPase"/>
</dbReference>
<proteinExistence type="inferred from homology"/>
<evidence type="ECO:0000313" key="12">
    <source>
        <dbReference type="Proteomes" id="UP000231279"/>
    </source>
</evidence>
<evidence type="ECO:0000259" key="10">
    <source>
        <dbReference type="Pfam" id="PF23598"/>
    </source>
</evidence>
<evidence type="ECO:0000259" key="7">
    <source>
        <dbReference type="Pfam" id="PF00931"/>
    </source>
</evidence>
<dbReference type="Gene3D" id="3.40.50.300">
    <property type="entry name" value="P-loop containing nucleotide triphosphate hydrolases"/>
    <property type="match status" value="1"/>
</dbReference>
<dbReference type="Pfam" id="PF18052">
    <property type="entry name" value="Rx_N"/>
    <property type="match status" value="1"/>
</dbReference>
<dbReference type="FunFam" id="1.10.10.10:FF:000322">
    <property type="entry name" value="Probable disease resistance protein At1g63360"/>
    <property type="match status" value="1"/>
</dbReference>
<reference evidence="12" key="1">
    <citation type="journal article" date="2018" name="Gigascience">
        <title>Genome assembly of the Pink Ipe (Handroanthus impetiginosus, Bignoniaceae), a highly valued, ecologically keystone Neotropical timber forest tree.</title>
        <authorList>
            <person name="Silva-Junior O.B."/>
            <person name="Grattapaglia D."/>
            <person name="Novaes E."/>
            <person name="Collevatti R.G."/>
        </authorList>
    </citation>
    <scope>NUCLEOTIDE SEQUENCE [LARGE SCALE GENOMIC DNA]</scope>
    <source>
        <strain evidence="12">cv. UFG-1</strain>
    </source>
</reference>
<gene>
    <name evidence="11" type="ORF">CDL12_13468</name>
</gene>
<evidence type="ECO:0000313" key="11">
    <source>
        <dbReference type="EMBL" id="PIN13906.1"/>
    </source>
</evidence>
<evidence type="ECO:0000256" key="2">
    <source>
        <dbReference type="ARBA" id="ARBA00022614"/>
    </source>
</evidence>
<dbReference type="InterPro" id="IPR002182">
    <property type="entry name" value="NB-ARC"/>
</dbReference>
<evidence type="ECO:0000259" key="8">
    <source>
        <dbReference type="Pfam" id="PF18052"/>
    </source>
</evidence>
<feature type="domain" description="Disease resistance protein winged helix" evidence="9">
    <location>
        <begin position="429"/>
        <end position="503"/>
    </location>
</feature>
<name>A0A2G9H8Q5_9LAMI</name>
<feature type="domain" description="Disease resistance N-terminal" evidence="8">
    <location>
        <begin position="5"/>
        <end position="87"/>
    </location>
</feature>
<dbReference type="PANTHER" id="PTHR23155">
    <property type="entry name" value="DISEASE RESISTANCE PROTEIN RP"/>
    <property type="match status" value="1"/>
</dbReference>
<dbReference type="GO" id="GO:0098542">
    <property type="term" value="P:defense response to other organism"/>
    <property type="evidence" value="ECO:0007669"/>
    <property type="project" value="TreeGrafter"/>
</dbReference>
<dbReference type="SUPFAM" id="SSF52540">
    <property type="entry name" value="P-loop containing nucleoside triphosphate hydrolases"/>
    <property type="match status" value="1"/>
</dbReference>
<evidence type="ECO:0000256" key="5">
    <source>
        <dbReference type="ARBA" id="ARBA00022821"/>
    </source>
</evidence>
<keyword evidence="5" id="KW-0611">Plant defense</keyword>